<protein>
    <recommendedName>
        <fullName evidence="3">Six-bladed beta-propeller-like protein</fullName>
    </recommendedName>
</protein>
<dbReference type="PANTHER" id="PTHR42060">
    <property type="entry name" value="NHL REPEAT-CONTAINING PROTEIN-RELATED"/>
    <property type="match status" value="1"/>
</dbReference>
<sequence>MSEHSTFLNGVTSIPGVSNAILVADSATGVVGYLNVTTGDFDTTAFTFPEMSTVGGASSSIGVNGIHILDSYLYWTNSFFVSLFRVRILPSGYPVPCATPELVANLSGTATTLDDFAFGNDGGVYITTNLDNSIIRVDPATGLSRTVIGSKDSMLVAGSTAVAFGKGLHGGTLYVTTSGALGAPVNGTKTEGAKVVAVEIEF</sequence>
<dbReference type="InterPro" id="IPR011042">
    <property type="entry name" value="6-blade_b-propeller_TolB-like"/>
</dbReference>
<name>A0AA37LUZ1_9PEZI</name>
<dbReference type="Gene3D" id="2.120.10.30">
    <property type="entry name" value="TolB, C-terminal domain"/>
    <property type="match status" value="1"/>
</dbReference>
<evidence type="ECO:0000313" key="2">
    <source>
        <dbReference type="Proteomes" id="UP001055172"/>
    </source>
</evidence>
<dbReference type="Proteomes" id="UP001055172">
    <property type="component" value="Unassembled WGS sequence"/>
</dbReference>
<evidence type="ECO:0000313" key="1">
    <source>
        <dbReference type="EMBL" id="GJC85437.1"/>
    </source>
</evidence>
<proteinExistence type="predicted"/>
<reference evidence="1 2" key="1">
    <citation type="submission" date="2021-07" db="EMBL/GenBank/DDBJ databases">
        <title>Genome data of Colletotrichum spaethianum.</title>
        <authorList>
            <person name="Utami Y.D."/>
            <person name="Hiruma K."/>
        </authorList>
    </citation>
    <scope>NUCLEOTIDE SEQUENCE [LARGE SCALE GENOMIC DNA]</scope>
    <source>
        <strain evidence="1 2">MAFF 242679</strain>
    </source>
</reference>
<dbReference type="SUPFAM" id="SSF63829">
    <property type="entry name" value="Calcium-dependent phosphotriesterase"/>
    <property type="match status" value="1"/>
</dbReference>
<gene>
    <name evidence="1" type="ORF">ColLi_08275</name>
</gene>
<evidence type="ECO:0008006" key="3">
    <source>
        <dbReference type="Google" id="ProtNLM"/>
    </source>
</evidence>
<dbReference type="InterPro" id="IPR052998">
    <property type="entry name" value="Hetero-Diels-Alderase-like"/>
</dbReference>
<keyword evidence="2" id="KW-1185">Reference proteome</keyword>
<accession>A0AA37LUZ1</accession>
<organism evidence="1 2">
    <name type="scientific">Colletotrichum liriopes</name>
    <dbReference type="NCBI Taxonomy" id="708192"/>
    <lineage>
        <taxon>Eukaryota</taxon>
        <taxon>Fungi</taxon>
        <taxon>Dikarya</taxon>
        <taxon>Ascomycota</taxon>
        <taxon>Pezizomycotina</taxon>
        <taxon>Sordariomycetes</taxon>
        <taxon>Hypocreomycetidae</taxon>
        <taxon>Glomerellales</taxon>
        <taxon>Glomerellaceae</taxon>
        <taxon>Colletotrichum</taxon>
        <taxon>Colletotrichum spaethianum species complex</taxon>
    </lineage>
</organism>
<dbReference type="PANTHER" id="PTHR42060:SF1">
    <property type="entry name" value="NHL REPEAT-CONTAINING PROTEIN"/>
    <property type="match status" value="1"/>
</dbReference>
<dbReference type="AlphaFoldDB" id="A0AA37LUZ1"/>
<comment type="caution">
    <text evidence="1">The sequence shown here is derived from an EMBL/GenBank/DDBJ whole genome shotgun (WGS) entry which is preliminary data.</text>
</comment>
<dbReference type="EMBL" id="BPPX01000018">
    <property type="protein sequence ID" value="GJC85437.1"/>
    <property type="molecule type" value="Genomic_DNA"/>
</dbReference>